<dbReference type="Proteomes" id="UP000239735">
    <property type="component" value="Unassembled WGS sequence"/>
</dbReference>
<dbReference type="EMBL" id="OKRB01000108">
    <property type="protein sequence ID" value="SPE25455.1"/>
    <property type="molecule type" value="Genomic_DNA"/>
</dbReference>
<dbReference type="AlphaFoldDB" id="A0A2N9LQS5"/>
<accession>A0A2N9LQS5</accession>
<gene>
    <name evidence="2" type="ORF">SBA5_50044</name>
</gene>
<reference evidence="3" key="1">
    <citation type="submission" date="2018-02" db="EMBL/GenBank/DDBJ databases">
        <authorList>
            <person name="Hausmann B."/>
        </authorList>
    </citation>
    <scope>NUCLEOTIDE SEQUENCE [LARGE SCALE GENOMIC DNA]</scope>
    <source>
        <strain evidence="3">Peat soil MAG SbA5</strain>
    </source>
</reference>
<protein>
    <submittedName>
        <fullName evidence="2">Uncharacterized protein</fullName>
    </submittedName>
</protein>
<feature type="region of interest" description="Disordered" evidence="1">
    <location>
        <begin position="185"/>
        <end position="222"/>
    </location>
</feature>
<organism evidence="2 3">
    <name type="scientific">Candidatus Sulfuritelmatomonas gaucii</name>
    <dbReference type="NCBI Taxonomy" id="2043161"/>
    <lineage>
        <taxon>Bacteria</taxon>
        <taxon>Pseudomonadati</taxon>
        <taxon>Acidobacteriota</taxon>
        <taxon>Terriglobia</taxon>
        <taxon>Terriglobales</taxon>
        <taxon>Acidobacteriaceae</taxon>
        <taxon>Candidatus Sulfuritelmatomonas</taxon>
    </lineage>
</organism>
<sequence length="222" mass="22307">MHAKAFFVLFGASMILVGCGSPPTTSTSNSAPLDLTGNWQIQSNVISNIVPPVGVLLLGALQSTGNQVAGTFRFANLAQPTQCGLDQVVTITGAVDSKNNLTLASAAMPNGTTVKVLLAITGSQQPYAGNGSIEVDGSTCTFPSTGAIGQQFQNIARTFTGTLTPGTLVSPGTGPSATASLTLAQSLNPQSDGQFPAPAHSTTQSERAQAASLSAEPSAASA</sequence>
<name>A0A2N9LQS5_9BACT</name>
<proteinExistence type="predicted"/>
<evidence type="ECO:0000313" key="3">
    <source>
        <dbReference type="Proteomes" id="UP000239735"/>
    </source>
</evidence>
<dbReference type="PROSITE" id="PS51257">
    <property type="entry name" value="PROKAR_LIPOPROTEIN"/>
    <property type="match status" value="1"/>
</dbReference>
<evidence type="ECO:0000256" key="1">
    <source>
        <dbReference type="SAM" id="MobiDB-lite"/>
    </source>
</evidence>
<feature type="compositionally biased region" description="Low complexity" evidence="1">
    <location>
        <begin position="208"/>
        <end position="222"/>
    </location>
</feature>
<evidence type="ECO:0000313" key="2">
    <source>
        <dbReference type="EMBL" id="SPE25455.1"/>
    </source>
</evidence>